<reference evidence="3" key="1">
    <citation type="submission" date="2021-02" db="EMBL/GenBank/DDBJ databases">
        <authorList>
            <person name="Nowell W R."/>
        </authorList>
    </citation>
    <scope>NUCLEOTIDE SEQUENCE</scope>
</reference>
<evidence type="ECO:0000313" key="3">
    <source>
        <dbReference type="EMBL" id="CAF4145335.1"/>
    </source>
</evidence>
<dbReference type="Proteomes" id="UP000682733">
    <property type="component" value="Unassembled WGS sequence"/>
</dbReference>
<dbReference type="EMBL" id="CAJOBA010043177">
    <property type="protein sequence ID" value="CAF4145335.1"/>
    <property type="molecule type" value="Genomic_DNA"/>
</dbReference>
<sequence>MKNNYHISTLEPFPNELFMELFEYFNSYTIYFSFFGINRRINAIIKYCPLYGDLNEVTRKKFIQYCSQILPMIDKKNLISLKVTNSQYARALVYDDMIEKFSFIRSLVFKNVKILVIKQLFIKIPHIKQHLIFISIEHSGSKATYNHNEWPLIGLLISDQMLSLKRLELKWFWPEFILPNVSTPSTIEYLTASDGWTVKQLIQFLKYLPKLKRLITNIKEEKDGSDGEFEHILIVSRMLVYHLELRGSYYSSLYTIKCLFQCFSQLVVFWSGCTQNITVMHSSEWERLISKYLPLLVKLYLHITLYGDSASSLVVEDVLPKTDFWIKRKWSLEYIKFDDQVYCIVKPYKTI</sequence>
<dbReference type="EMBL" id="CAJNOK010021552">
    <property type="protein sequence ID" value="CAF1333990.1"/>
    <property type="molecule type" value="Genomic_DNA"/>
</dbReference>
<evidence type="ECO:0000259" key="1">
    <source>
        <dbReference type="PROSITE" id="PS50181"/>
    </source>
</evidence>
<dbReference type="PROSITE" id="PS50181">
    <property type="entry name" value="FBOX"/>
    <property type="match status" value="1"/>
</dbReference>
<organism evidence="3 4">
    <name type="scientific">Didymodactylos carnosus</name>
    <dbReference type="NCBI Taxonomy" id="1234261"/>
    <lineage>
        <taxon>Eukaryota</taxon>
        <taxon>Metazoa</taxon>
        <taxon>Spiralia</taxon>
        <taxon>Gnathifera</taxon>
        <taxon>Rotifera</taxon>
        <taxon>Eurotatoria</taxon>
        <taxon>Bdelloidea</taxon>
        <taxon>Philodinida</taxon>
        <taxon>Philodinidae</taxon>
        <taxon>Didymodactylos</taxon>
    </lineage>
</organism>
<protein>
    <recommendedName>
        <fullName evidence="1">F-box domain-containing protein</fullName>
    </recommendedName>
</protein>
<proteinExistence type="predicted"/>
<dbReference type="InterPro" id="IPR001810">
    <property type="entry name" value="F-box_dom"/>
</dbReference>
<accession>A0A8S2R6R5</accession>
<name>A0A8S2R6R5_9BILA</name>
<gene>
    <name evidence="2" type="ORF">OVA965_LOCUS30022</name>
    <name evidence="3" type="ORF">TMI583_LOCUS30817</name>
</gene>
<dbReference type="AlphaFoldDB" id="A0A8S2R6R5"/>
<comment type="caution">
    <text evidence="3">The sequence shown here is derived from an EMBL/GenBank/DDBJ whole genome shotgun (WGS) entry which is preliminary data.</text>
</comment>
<evidence type="ECO:0000313" key="2">
    <source>
        <dbReference type="EMBL" id="CAF1333990.1"/>
    </source>
</evidence>
<evidence type="ECO:0000313" key="4">
    <source>
        <dbReference type="Proteomes" id="UP000682733"/>
    </source>
</evidence>
<dbReference type="Proteomes" id="UP000677228">
    <property type="component" value="Unassembled WGS sequence"/>
</dbReference>
<feature type="domain" description="F-box" evidence="1">
    <location>
        <begin position="7"/>
        <end position="54"/>
    </location>
</feature>